<name>A0A9W7ARI3_9STRA</name>
<accession>A0A9W7ARI3</accession>
<dbReference type="AlphaFoldDB" id="A0A9W7ARI3"/>
<feature type="non-terminal residue" evidence="3">
    <location>
        <position position="1085"/>
    </location>
</feature>
<protein>
    <submittedName>
        <fullName evidence="3">Uncharacterized protein</fullName>
    </submittedName>
</protein>
<feature type="region of interest" description="Disordered" evidence="1">
    <location>
        <begin position="1037"/>
        <end position="1085"/>
    </location>
</feature>
<dbReference type="Proteomes" id="UP001165082">
    <property type="component" value="Unassembled WGS sequence"/>
</dbReference>
<feature type="transmembrane region" description="Helical" evidence="2">
    <location>
        <begin position="854"/>
        <end position="873"/>
    </location>
</feature>
<evidence type="ECO:0000256" key="1">
    <source>
        <dbReference type="SAM" id="MobiDB-lite"/>
    </source>
</evidence>
<evidence type="ECO:0000313" key="4">
    <source>
        <dbReference type="Proteomes" id="UP001165082"/>
    </source>
</evidence>
<keyword evidence="2" id="KW-1133">Transmembrane helix</keyword>
<feature type="transmembrane region" description="Helical" evidence="2">
    <location>
        <begin position="767"/>
        <end position="788"/>
    </location>
</feature>
<reference evidence="3" key="1">
    <citation type="submission" date="2022-07" db="EMBL/GenBank/DDBJ databases">
        <title>Genome analysis of Parmales, a sister group of diatoms, reveals the evolutionary specialization of diatoms from phago-mixotrophs to photoautotrophs.</title>
        <authorList>
            <person name="Ban H."/>
            <person name="Sato S."/>
            <person name="Yoshikawa S."/>
            <person name="Kazumasa Y."/>
            <person name="Nakamura Y."/>
            <person name="Ichinomiya M."/>
            <person name="Saitoh K."/>
            <person name="Sato N."/>
            <person name="Blanc-Mathieu R."/>
            <person name="Endo H."/>
            <person name="Kuwata A."/>
            <person name="Ogata H."/>
        </authorList>
    </citation>
    <scope>NUCLEOTIDE SEQUENCE</scope>
</reference>
<keyword evidence="2" id="KW-0472">Membrane</keyword>
<organism evidence="3 4">
    <name type="scientific">Triparma retinervis</name>
    <dbReference type="NCBI Taxonomy" id="2557542"/>
    <lineage>
        <taxon>Eukaryota</taxon>
        <taxon>Sar</taxon>
        <taxon>Stramenopiles</taxon>
        <taxon>Ochrophyta</taxon>
        <taxon>Bolidophyceae</taxon>
        <taxon>Parmales</taxon>
        <taxon>Triparmaceae</taxon>
        <taxon>Triparma</taxon>
    </lineage>
</organism>
<evidence type="ECO:0000256" key="2">
    <source>
        <dbReference type="SAM" id="Phobius"/>
    </source>
</evidence>
<dbReference type="OrthoDB" id="10650979at2759"/>
<gene>
    <name evidence="3" type="ORF">TrRE_jg12380</name>
</gene>
<comment type="caution">
    <text evidence="3">The sequence shown here is derived from an EMBL/GenBank/DDBJ whole genome shotgun (WGS) entry which is preliminary data.</text>
</comment>
<feature type="compositionally biased region" description="Basic and acidic residues" evidence="1">
    <location>
        <begin position="1041"/>
        <end position="1059"/>
    </location>
</feature>
<keyword evidence="2" id="KW-0812">Transmembrane</keyword>
<sequence>PYSRPGTSSAAGCYAGCDRVSVEGCGDTINSNIATTYTLAEPCGDSGRPTYVSFHGTLFLYYLEDNDDWVIGQTCGSTAISAYGGATGDLPFVGTEGTWNCGTGGGFEQRDMEITCLLFIDEVLPCRSGTYQPSGEAPYGECEKACPTNMKGTRPGATNLDDCFSLQDNFYIVSKHAHRIVVADNDNAGYAVVSDDQDTIYDPITIVPFTTTSFLVANNDLDNVVVVDLDGVGQGTFATVSLPTSLIYIPSLEKVAVGSEKGSGYVHFFPTAPFNAGQTLDYESTSWVPLISTGSDPWGLSVGKDDSEILVTTGSGGKVLRRCVPNTPCSPTVRDEVLVSGGARLLAVAVIRSLGVYLTADWDTNVVYACGIEAANITVSDCDTFAYMPENTYWDPRAITIDTERELVIIGDQTYSRTYIFDYDGNFIGRPAEKQGHLDGVFSIAIKRGPLASLSPVHVPESAVAGTQIHLPISLKTSSNVDLDAGYPMDLEKHRYSVNAQGSAFGFEVKTSGEVEYNFDAAPNEALSAVLDLTVAGTWTVSVTEGLRVPQNLLNSPFTISVAPAQTDPMSCKLSMDSSTITAGVPFTASISTFDEFGNPTSNNIDAFIAFFDDHPSTEVEFDSLNTVTLDVKQAKRHTLHVVDSQTRTPVENSPFTILAGSGQVNLTATRHSLETVTVVDTSIEKVVILKVYPKDTWGNPITSAVGFSAVVNDETFTLRPPEYEEIIPIVANSKLTLSVTFTYGTDSLATRTILLRPPPPPEPFNWQRVIFIAAPLFLIGTVGLAVYSKFRKKDLEIKAEKPLTLSEKLQNTLKKKIFYQRVWMAFEVFDAGTDVNQAVAAFFKVGLPPSFKVAAVFIAVIAAPTTIFAMIVRSRVVGKCKRIVNGDKDTMDKYSKALHGKDVDKANLLLKLDMTILDVVIVDLGIRVSLLEDFPSVIYSCASIYWTVSMPDFEKDFFILASLASLMISLLTLGKKLGLPEKKDQLFEVKREIEETIEEVGAGSLSKQGRKTKMGALDILINTDDHGGAQQKKLSLVMPDKGEGNKGGKGGKGGEARDAGPVNVTRKNSFVPGPVRGALGTNGS</sequence>
<dbReference type="SUPFAM" id="SSF63829">
    <property type="entry name" value="Calcium-dependent phosphotriesterase"/>
    <property type="match status" value="1"/>
</dbReference>
<dbReference type="EMBL" id="BRXZ01001617">
    <property type="protein sequence ID" value="GMH75331.1"/>
    <property type="molecule type" value="Genomic_DNA"/>
</dbReference>
<evidence type="ECO:0000313" key="3">
    <source>
        <dbReference type="EMBL" id="GMH75331.1"/>
    </source>
</evidence>
<keyword evidence="4" id="KW-1185">Reference proteome</keyword>
<proteinExistence type="predicted"/>